<dbReference type="SUPFAM" id="SSF52540">
    <property type="entry name" value="P-loop containing nucleoside triphosphate hydrolases"/>
    <property type="match status" value="1"/>
</dbReference>
<accession>A0A2H0XUU8</accession>
<dbReference type="Proteomes" id="UP000231343">
    <property type="component" value="Unassembled WGS sequence"/>
</dbReference>
<dbReference type="InterPro" id="IPR027417">
    <property type="entry name" value="P-loop_NTPase"/>
</dbReference>
<dbReference type="PANTHER" id="PTHR43566:SF1">
    <property type="entry name" value="AAA+ ATPASE DOMAIN-CONTAINING PROTEIN"/>
    <property type="match status" value="1"/>
</dbReference>
<organism evidence="3 4">
    <name type="scientific">Candidatus Saganbacteria bacterium CG08_land_8_20_14_0_20_45_16</name>
    <dbReference type="NCBI Taxonomy" id="2014293"/>
    <lineage>
        <taxon>Bacteria</taxon>
        <taxon>Bacillati</taxon>
        <taxon>Saganbacteria</taxon>
    </lineage>
</organism>
<reference evidence="3 4" key="1">
    <citation type="submission" date="2017-09" db="EMBL/GenBank/DDBJ databases">
        <title>Depth-based differentiation of microbial function through sediment-hosted aquifers and enrichment of novel symbionts in the deep terrestrial subsurface.</title>
        <authorList>
            <person name="Probst A.J."/>
            <person name="Ladd B."/>
            <person name="Jarett J.K."/>
            <person name="Geller-Mcgrath D.E."/>
            <person name="Sieber C.M."/>
            <person name="Emerson J.B."/>
            <person name="Anantharaman K."/>
            <person name="Thomas B.C."/>
            <person name="Malmstrom R."/>
            <person name="Stieglmeier M."/>
            <person name="Klingl A."/>
            <person name="Woyke T."/>
            <person name="Ryan C.M."/>
            <person name="Banfield J.F."/>
        </authorList>
    </citation>
    <scope>NUCLEOTIDE SEQUENCE [LARGE SCALE GENOMIC DNA]</scope>
    <source>
        <strain evidence="3">CG08_land_8_20_14_0_20_45_16</strain>
    </source>
</reference>
<evidence type="ECO:0008006" key="5">
    <source>
        <dbReference type="Google" id="ProtNLM"/>
    </source>
</evidence>
<dbReference type="InterPro" id="IPR041682">
    <property type="entry name" value="AAA_14"/>
</dbReference>
<dbReference type="Pfam" id="PF13635">
    <property type="entry name" value="DUF4143"/>
    <property type="match status" value="1"/>
</dbReference>
<name>A0A2H0XUU8_UNCSA</name>
<dbReference type="AlphaFoldDB" id="A0A2H0XUU8"/>
<evidence type="ECO:0000259" key="2">
    <source>
        <dbReference type="Pfam" id="PF13635"/>
    </source>
</evidence>
<gene>
    <name evidence="3" type="ORF">COT42_07225</name>
</gene>
<dbReference type="InterPro" id="IPR025420">
    <property type="entry name" value="DUF4143"/>
</dbReference>
<comment type="caution">
    <text evidence="3">The sequence shown here is derived from an EMBL/GenBank/DDBJ whole genome shotgun (WGS) entry which is preliminary data.</text>
</comment>
<dbReference type="PANTHER" id="PTHR43566">
    <property type="entry name" value="CONSERVED PROTEIN"/>
    <property type="match status" value="1"/>
</dbReference>
<feature type="domain" description="AAA" evidence="1">
    <location>
        <begin position="15"/>
        <end position="131"/>
    </location>
</feature>
<proteinExistence type="predicted"/>
<evidence type="ECO:0000313" key="4">
    <source>
        <dbReference type="Proteomes" id="UP000231343"/>
    </source>
</evidence>
<evidence type="ECO:0000259" key="1">
    <source>
        <dbReference type="Pfam" id="PF13173"/>
    </source>
</evidence>
<evidence type="ECO:0000313" key="3">
    <source>
        <dbReference type="EMBL" id="PIS28716.1"/>
    </source>
</evidence>
<feature type="domain" description="DUF4143" evidence="2">
    <location>
        <begin position="176"/>
        <end position="324"/>
    </location>
</feature>
<protein>
    <recommendedName>
        <fullName evidence="5">AAA+ ATPase domain-containing protein</fullName>
    </recommendedName>
</protein>
<dbReference type="Pfam" id="PF13173">
    <property type="entry name" value="AAA_14"/>
    <property type="match status" value="1"/>
</dbReference>
<dbReference type="EMBL" id="PEYM01000120">
    <property type="protein sequence ID" value="PIS28716.1"/>
    <property type="molecule type" value="Genomic_DNA"/>
</dbReference>
<dbReference type="Gene3D" id="3.40.50.300">
    <property type="entry name" value="P-loop containing nucleotide triphosphate hydrolases"/>
    <property type="match status" value="1"/>
</dbReference>
<sequence length="375" mass="43626">MERLQKEVIAKDLEKKMVLLAGPRQVGKTTLARALKSLWPKVEYLNWDADRDRKIMLRQEWNRQAELVILDEFHKFKNWKSRLKGIYDTEGVFPRLLITGSARLDLYRRGGDSLAGRYFLHRLYPLSIRELRSEMPPAKSLARLMLLGGFPEPFFSQSETEAKRWRKQHLERIIREDIQDLEPIKDISSLLLLVDLLRERVGSRISYASLAEDLRVSPQTVKHWIQVLEHLYVIFIITPYHRNLARAILKEPKVYFYDTGAVNGDSGARLENLVAVSLRKWLHFLEDTEGKDVALHYVRDKEKREVDFLIEIDHRLEHLIEVKVSDTNLASSLAYFQQKLNPRQSIQLVQTATRVKTVGKINIVPAGEWLADLAG</sequence>